<proteinExistence type="predicted"/>
<dbReference type="AlphaFoldDB" id="A0A5J5A978"/>
<feature type="signal peptide" evidence="1">
    <location>
        <begin position="1"/>
        <end position="25"/>
    </location>
</feature>
<name>A0A5J5A978_9ASTE</name>
<keyword evidence="1" id="KW-0732">Signal</keyword>
<evidence type="ECO:0008006" key="4">
    <source>
        <dbReference type="Google" id="ProtNLM"/>
    </source>
</evidence>
<evidence type="ECO:0000313" key="2">
    <source>
        <dbReference type="EMBL" id="KAA8525957.1"/>
    </source>
</evidence>
<dbReference type="EMBL" id="CM018046">
    <property type="protein sequence ID" value="KAA8525957.1"/>
    <property type="molecule type" value="Genomic_DNA"/>
</dbReference>
<keyword evidence="3" id="KW-1185">Reference proteome</keyword>
<dbReference type="Proteomes" id="UP000325577">
    <property type="component" value="Linkage Group LG3"/>
</dbReference>
<reference evidence="2 3" key="1">
    <citation type="submission" date="2019-09" db="EMBL/GenBank/DDBJ databases">
        <title>A chromosome-level genome assembly of the Chinese tupelo Nyssa sinensis.</title>
        <authorList>
            <person name="Yang X."/>
            <person name="Kang M."/>
            <person name="Yang Y."/>
            <person name="Xiong H."/>
            <person name="Wang M."/>
            <person name="Zhang Z."/>
            <person name="Wang Z."/>
            <person name="Wu H."/>
            <person name="Ma T."/>
            <person name="Liu J."/>
            <person name="Xi Z."/>
        </authorList>
    </citation>
    <scope>NUCLEOTIDE SEQUENCE [LARGE SCALE GENOMIC DNA]</scope>
    <source>
        <strain evidence="2">J267</strain>
        <tissue evidence="2">Leaf</tissue>
    </source>
</reference>
<evidence type="ECO:0000256" key="1">
    <source>
        <dbReference type="SAM" id="SignalP"/>
    </source>
</evidence>
<sequence>MGLGFIGFTLVMSMLVSGLMGSVMGVECTLVRMGAAMLESLSGASNTGLVVTISEMGTHMLESILQTRCMVLESITLGLDIDMKEPGMREEGRVLVCTLSEIGETQSGHWQNGVLNVSSTQDTLGSPFSVDHSKVLNAVQEAQRAAGKAYDVARVDERVNKVVSSSQQGSQCS</sequence>
<accession>A0A5J5A978</accession>
<organism evidence="2 3">
    <name type="scientific">Nyssa sinensis</name>
    <dbReference type="NCBI Taxonomy" id="561372"/>
    <lineage>
        <taxon>Eukaryota</taxon>
        <taxon>Viridiplantae</taxon>
        <taxon>Streptophyta</taxon>
        <taxon>Embryophyta</taxon>
        <taxon>Tracheophyta</taxon>
        <taxon>Spermatophyta</taxon>
        <taxon>Magnoliopsida</taxon>
        <taxon>eudicotyledons</taxon>
        <taxon>Gunneridae</taxon>
        <taxon>Pentapetalae</taxon>
        <taxon>asterids</taxon>
        <taxon>Cornales</taxon>
        <taxon>Nyssaceae</taxon>
        <taxon>Nyssa</taxon>
    </lineage>
</organism>
<gene>
    <name evidence="2" type="ORF">F0562_007943</name>
</gene>
<evidence type="ECO:0000313" key="3">
    <source>
        <dbReference type="Proteomes" id="UP000325577"/>
    </source>
</evidence>
<feature type="chain" id="PRO_5023838229" description="SMP domain-containing protein" evidence="1">
    <location>
        <begin position="26"/>
        <end position="173"/>
    </location>
</feature>
<protein>
    <recommendedName>
        <fullName evidence="4">SMP domain-containing protein</fullName>
    </recommendedName>
</protein>
<dbReference type="OrthoDB" id="1001421at2759"/>